<proteinExistence type="predicted"/>
<name>E1QKE3_DESB2</name>
<dbReference type="OrthoDB" id="9792317at2"/>
<evidence type="ECO:0000256" key="5">
    <source>
        <dbReference type="ARBA" id="ARBA00022989"/>
    </source>
</evidence>
<feature type="transmembrane region" description="Helical" evidence="7">
    <location>
        <begin position="160"/>
        <end position="189"/>
    </location>
</feature>
<dbReference type="PANTHER" id="PTHR34229:SF1">
    <property type="entry name" value="METAL TRANSPORT PROTEIN HI_1621-RELATED"/>
    <property type="match status" value="1"/>
</dbReference>
<keyword evidence="4 7" id="KW-0812">Transmembrane</keyword>
<dbReference type="GO" id="GO:0005886">
    <property type="term" value="C:plasma membrane"/>
    <property type="evidence" value="ECO:0007669"/>
    <property type="project" value="UniProtKB-SubCell"/>
</dbReference>
<feature type="transmembrane region" description="Helical" evidence="7">
    <location>
        <begin position="97"/>
        <end position="118"/>
    </location>
</feature>
<evidence type="ECO:0000313" key="8">
    <source>
        <dbReference type="EMBL" id="ADK86036.1"/>
    </source>
</evidence>
<evidence type="ECO:0000256" key="7">
    <source>
        <dbReference type="SAM" id="Phobius"/>
    </source>
</evidence>
<dbReference type="PANTHER" id="PTHR34229">
    <property type="entry name" value="METAL TRANSPORT PROTEIN HI_1621-RELATED"/>
    <property type="match status" value="1"/>
</dbReference>
<dbReference type="NCBIfam" id="NF004905">
    <property type="entry name" value="PRK06265.1-5"/>
    <property type="match status" value="1"/>
</dbReference>
<dbReference type="InterPro" id="IPR002751">
    <property type="entry name" value="CbiM/NikMN"/>
</dbReference>
<accession>E1QKE3</accession>
<keyword evidence="9" id="KW-1185">Reference proteome</keyword>
<dbReference type="eggNOG" id="COG0310">
    <property type="taxonomic scope" value="Bacteria"/>
</dbReference>
<organism evidence="8 9">
    <name type="scientific">Desulfarculus baarsii (strain ATCC 33931 / DSM 2075 / LMG 7858 / VKM B-1802 / 2st14)</name>
    <dbReference type="NCBI Taxonomy" id="644282"/>
    <lineage>
        <taxon>Bacteria</taxon>
        <taxon>Pseudomonadati</taxon>
        <taxon>Thermodesulfobacteriota</taxon>
        <taxon>Desulfarculia</taxon>
        <taxon>Desulfarculales</taxon>
        <taxon>Desulfarculaceae</taxon>
        <taxon>Desulfarculus</taxon>
    </lineage>
</organism>
<evidence type="ECO:0000256" key="6">
    <source>
        <dbReference type="ARBA" id="ARBA00023136"/>
    </source>
</evidence>
<evidence type="ECO:0000256" key="1">
    <source>
        <dbReference type="ARBA" id="ARBA00004651"/>
    </source>
</evidence>
<evidence type="ECO:0000313" key="9">
    <source>
        <dbReference type="Proteomes" id="UP000009047"/>
    </source>
</evidence>
<dbReference type="AlphaFoldDB" id="E1QKE3"/>
<keyword evidence="2" id="KW-0813">Transport</keyword>
<dbReference type="EMBL" id="CP002085">
    <property type="protein sequence ID" value="ADK86036.1"/>
    <property type="molecule type" value="Genomic_DNA"/>
</dbReference>
<keyword evidence="3" id="KW-1003">Cell membrane</keyword>
<keyword evidence="6 7" id="KW-0472">Membrane</keyword>
<evidence type="ECO:0000256" key="3">
    <source>
        <dbReference type="ARBA" id="ARBA00022475"/>
    </source>
</evidence>
<keyword evidence="5 7" id="KW-1133">Transmembrane helix</keyword>
<feature type="transmembrane region" description="Helical" evidence="7">
    <location>
        <begin position="63"/>
        <end position="91"/>
    </location>
</feature>
<protein>
    <submittedName>
        <fullName evidence="8">Cobalamin (Vitamin B12) biosynthesis CbiM protein</fullName>
    </submittedName>
</protein>
<dbReference type="RefSeq" id="WP_013259475.1">
    <property type="nucleotide sequence ID" value="NC_014365.1"/>
</dbReference>
<gene>
    <name evidence="8" type="ordered locus">Deba_2682</name>
</gene>
<dbReference type="Proteomes" id="UP000009047">
    <property type="component" value="Chromosome"/>
</dbReference>
<dbReference type="KEGG" id="dbr:Deba_2682"/>
<dbReference type="HOGENOM" id="CLU_052508_1_0_7"/>
<dbReference type="NCBIfam" id="NF004904">
    <property type="entry name" value="PRK06265.1-4"/>
    <property type="match status" value="1"/>
</dbReference>
<sequence length="202" mass="20537">MHISEGVLSAPVLASGAVLAATGVAMGLARLDYQKLPRVAVLSAAFFVASLIHVPVGPVSVHLVLNGVVGLLLGWAAFPSILVALALQAILMQFGGLIVLGVNTFSMAMPAVICHYLFRSMVASQNRVVAFAGGALAGALAVALAGLFVALALFGGGEDFATVAAAVGLAHVPIFIAEGVLTGLAVLFIKRVRPAMLDRDQA</sequence>
<reference evidence="8 9" key="1">
    <citation type="journal article" date="2010" name="Stand. Genomic Sci.">
        <title>Complete genome sequence of Desulfarculus baarsii type strain (2st14).</title>
        <authorList>
            <person name="Sun H."/>
            <person name="Spring S."/>
            <person name="Lapidus A."/>
            <person name="Davenport K."/>
            <person name="Del Rio T.G."/>
            <person name="Tice H."/>
            <person name="Nolan M."/>
            <person name="Copeland A."/>
            <person name="Cheng J.F."/>
            <person name="Lucas S."/>
            <person name="Tapia R."/>
            <person name="Goodwin L."/>
            <person name="Pitluck S."/>
            <person name="Ivanova N."/>
            <person name="Pagani I."/>
            <person name="Mavromatis K."/>
            <person name="Ovchinnikova G."/>
            <person name="Pati A."/>
            <person name="Chen A."/>
            <person name="Palaniappan K."/>
            <person name="Hauser L."/>
            <person name="Chang Y.J."/>
            <person name="Jeffries C.D."/>
            <person name="Detter J.C."/>
            <person name="Han C."/>
            <person name="Rohde M."/>
            <person name="Brambilla E."/>
            <person name="Goker M."/>
            <person name="Woyke T."/>
            <person name="Bristow J."/>
            <person name="Eisen J.A."/>
            <person name="Markowitz V."/>
            <person name="Hugenholtz P."/>
            <person name="Kyrpides N.C."/>
            <person name="Klenk H.P."/>
            <person name="Land M."/>
        </authorList>
    </citation>
    <scope>NUCLEOTIDE SEQUENCE [LARGE SCALE GENOMIC DNA]</scope>
    <source>
        <strain evidence="9">ATCC 33931 / DSM 2075 / LMG 7858 / VKM B-1802 / 2st14</strain>
    </source>
</reference>
<comment type="subcellular location">
    <subcellularLocation>
        <location evidence="1">Cell membrane</location>
        <topology evidence="1">Multi-pass membrane protein</topology>
    </subcellularLocation>
</comment>
<evidence type="ECO:0000256" key="2">
    <source>
        <dbReference type="ARBA" id="ARBA00022448"/>
    </source>
</evidence>
<feature type="transmembrane region" description="Helical" evidence="7">
    <location>
        <begin position="36"/>
        <end position="56"/>
    </location>
</feature>
<dbReference type="Pfam" id="PF01891">
    <property type="entry name" value="CbiM"/>
    <property type="match status" value="1"/>
</dbReference>
<evidence type="ECO:0000256" key="4">
    <source>
        <dbReference type="ARBA" id="ARBA00022692"/>
    </source>
</evidence>
<dbReference type="STRING" id="644282.Deba_2682"/>
<dbReference type="Gene3D" id="1.10.1760.20">
    <property type="match status" value="1"/>
</dbReference>
<feature type="transmembrane region" description="Helical" evidence="7">
    <location>
        <begin position="130"/>
        <end position="154"/>
    </location>
</feature>
<dbReference type="GO" id="GO:0000041">
    <property type="term" value="P:transition metal ion transport"/>
    <property type="evidence" value="ECO:0007669"/>
    <property type="project" value="InterPro"/>
</dbReference>